<dbReference type="Gene3D" id="3.30.200.20">
    <property type="entry name" value="Phosphorylase Kinase, domain 1"/>
    <property type="match status" value="1"/>
</dbReference>
<protein>
    <submittedName>
        <fullName evidence="5">Serine/threonine protein kinase</fullName>
    </submittedName>
</protein>
<dbReference type="GO" id="GO:0004674">
    <property type="term" value="F:protein serine/threonine kinase activity"/>
    <property type="evidence" value="ECO:0007669"/>
    <property type="project" value="UniProtKB-KW"/>
</dbReference>
<keyword evidence="3" id="KW-0547">Nucleotide-binding</keyword>
<dbReference type="SUPFAM" id="SSF56112">
    <property type="entry name" value="Protein kinase-like (PK-like)"/>
    <property type="match status" value="1"/>
</dbReference>
<dbReference type="SMART" id="SM00364">
    <property type="entry name" value="LRR_BAC"/>
    <property type="match status" value="5"/>
</dbReference>
<organism evidence="5 6">
    <name type="scientific">Caballeronia sordidicola</name>
    <name type="common">Burkholderia sordidicola</name>
    <dbReference type="NCBI Taxonomy" id="196367"/>
    <lineage>
        <taxon>Bacteria</taxon>
        <taxon>Pseudomonadati</taxon>
        <taxon>Pseudomonadota</taxon>
        <taxon>Betaproteobacteria</taxon>
        <taxon>Burkholderiales</taxon>
        <taxon>Burkholderiaceae</taxon>
        <taxon>Caballeronia</taxon>
    </lineage>
</organism>
<keyword evidence="2" id="KW-0677">Repeat</keyword>
<dbReference type="Pfam" id="PF00560">
    <property type="entry name" value="LRR_1"/>
    <property type="match status" value="1"/>
</dbReference>
<dbReference type="InterPro" id="IPR032675">
    <property type="entry name" value="LRR_dom_sf"/>
</dbReference>
<dbReference type="InterPro" id="IPR050216">
    <property type="entry name" value="LRR_domain-containing"/>
</dbReference>
<dbReference type="RefSeq" id="WP_075360164.1">
    <property type="nucleotide sequence ID" value="NZ_MSRG01000088.1"/>
</dbReference>
<keyword evidence="3" id="KW-0067">ATP-binding</keyword>
<feature type="domain" description="Protein kinase" evidence="4">
    <location>
        <begin position="208"/>
        <end position="437"/>
    </location>
</feature>
<dbReference type="EMBL" id="NBTZ01000067">
    <property type="protein sequence ID" value="OTP74206.1"/>
    <property type="molecule type" value="Genomic_DNA"/>
</dbReference>
<dbReference type="GO" id="GO:0005737">
    <property type="term" value="C:cytoplasm"/>
    <property type="evidence" value="ECO:0007669"/>
    <property type="project" value="TreeGrafter"/>
</dbReference>
<dbReference type="PANTHER" id="PTHR48051:SF1">
    <property type="entry name" value="RAS SUPPRESSOR PROTEIN 1"/>
    <property type="match status" value="1"/>
</dbReference>
<keyword evidence="5" id="KW-0808">Transferase</keyword>
<evidence type="ECO:0000256" key="2">
    <source>
        <dbReference type="ARBA" id="ARBA00022737"/>
    </source>
</evidence>
<proteinExistence type="predicted"/>
<dbReference type="PROSITE" id="PS00107">
    <property type="entry name" value="PROTEIN_KINASE_ATP"/>
    <property type="match status" value="1"/>
</dbReference>
<dbReference type="InterPro" id="IPR003591">
    <property type="entry name" value="Leu-rich_rpt_typical-subtyp"/>
</dbReference>
<dbReference type="AlphaFoldDB" id="A0A242MS87"/>
<dbReference type="InterPro" id="IPR001245">
    <property type="entry name" value="Ser-Thr/Tyr_kinase_cat_dom"/>
</dbReference>
<keyword evidence="5" id="KW-0723">Serine/threonine-protein kinase</keyword>
<keyword evidence="5" id="KW-0418">Kinase</keyword>
<dbReference type="Proteomes" id="UP000195221">
    <property type="component" value="Unassembled WGS sequence"/>
</dbReference>
<evidence type="ECO:0000313" key="6">
    <source>
        <dbReference type="Proteomes" id="UP000195221"/>
    </source>
</evidence>
<dbReference type="Gene3D" id="1.10.510.10">
    <property type="entry name" value="Transferase(Phosphotransferase) domain 1"/>
    <property type="match status" value="1"/>
</dbReference>
<dbReference type="GO" id="GO:0005524">
    <property type="term" value="F:ATP binding"/>
    <property type="evidence" value="ECO:0007669"/>
    <property type="project" value="UniProtKB-UniRule"/>
</dbReference>
<sequence>MITTLAQLRAGLPAGTRQLKMSCGLTEFPREIFNLADTLESLDLSGNALSSLPDDLPRLAKLRIIFCSNNRFTELPEVLGKCQQLSMIGFKANQIARVAGTSLPATLRWLILTDNHVEMLPPEIGNCTTLQKLMLAGNRLRTLPSALAACSRLELLRLAANQLDELPAWLTSMPRLSWLAYAGNPLSETLEADALMHTPINPVEWSDLTLEHVLGEGASGVIYRASYSTNDNAAQPVAVKLFKGAVTSDGLPHCEMAACINAGEHGNLISVLGKVRAHPQGADALVLTLINPEFRNLAGPPSLDSCTRDVYADDVRFTRWAALNMAYGIASAACHLHAKGIMHGDLYAHNILHCGESRALLGDFGAASFYSPQGPHAQSLQRLEVRAYGCLLEELIDRCDAVDPSLIELKNRCLSEKTDDRPLFGEIVSTLSTLMKT</sequence>
<comment type="caution">
    <text evidence="5">The sequence shown here is derived from an EMBL/GenBank/DDBJ whole genome shotgun (WGS) entry which is preliminary data.</text>
</comment>
<gene>
    <name evidence="5" type="ORF">PAMC26577_16435</name>
</gene>
<feature type="binding site" evidence="3">
    <location>
        <position position="240"/>
    </location>
    <ligand>
        <name>ATP</name>
        <dbReference type="ChEBI" id="CHEBI:30616"/>
    </ligand>
</feature>
<dbReference type="InterPro" id="IPR001611">
    <property type="entry name" value="Leu-rich_rpt"/>
</dbReference>
<dbReference type="InterPro" id="IPR011009">
    <property type="entry name" value="Kinase-like_dom_sf"/>
</dbReference>
<dbReference type="Pfam" id="PF13855">
    <property type="entry name" value="LRR_8"/>
    <property type="match status" value="1"/>
</dbReference>
<reference evidence="5 6" key="1">
    <citation type="submission" date="2017-03" db="EMBL/GenBank/DDBJ databases">
        <title>Genome analysis of strain PAMC 26577.</title>
        <authorList>
            <person name="Oh H.-M."/>
            <person name="Yang J.-A."/>
        </authorList>
    </citation>
    <scope>NUCLEOTIDE SEQUENCE [LARGE SCALE GENOMIC DNA]</scope>
    <source>
        <strain evidence="5 6">PAMC 26577</strain>
    </source>
</reference>
<dbReference type="SMART" id="SM00369">
    <property type="entry name" value="LRR_TYP"/>
    <property type="match status" value="5"/>
</dbReference>
<evidence type="ECO:0000313" key="5">
    <source>
        <dbReference type="EMBL" id="OTP74206.1"/>
    </source>
</evidence>
<dbReference type="PROSITE" id="PS50011">
    <property type="entry name" value="PROTEIN_KINASE_DOM"/>
    <property type="match status" value="1"/>
</dbReference>
<dbReference type="InterPro" id="IPR017441">
    <property type="entry name" value="Protein_kinase_ATP_BS"/>
</dbReference>
<name>A0A242MS87_CABSO</name>
<evidence type="ECO:0000256" key="3">
    <source>
        <dbReference type="PROSITE-ProRule" id="PRU10141"/>
    </source>
</evidence>
<dbReference type="InterPro" id="IPR000719">
    <property type="entry name" value="Prot_kinase_dom"/>
</dbReference>
<dbReference type="PROSITE" id="PS51450">
    <property type="entry name" value="LRR"/>
    <property type="match status" value="1"/>
</dbReference>
<dbReference type="SUPFAM" id="SSF52058">
    <property type="entry name" value="L domain-like"/>
    <property type="match status" value="1"/>
</dbReference>
<evidence type="ECO:0000256" key="1">
    <source>
        <dbReference type="ARBA" id="ARBA00022614"/>
    </source>
</evidence>
<keyword evidence="1" id="KW-0433">Leucine-rich repeat</keyword>
<evidence type="ECO:0000259" key="4">
    <source>
        <dbReference type="PROSITE" id="PS50011"/>
    </source>
</evidence>
<dbReference type="Gene3D" id="3.80.10.10">
    <property type="entry name" value="Ribonuclease Inhibitor"/>
    <property type="match status" value="2"/>
</dbReference>
<dbReference type="Pfam" id="PF07714">
    <property type="entry name" value="PK_Tyr_Ser-Thr"/>
    <property type="match status" value="1"/>
</dbReference>
<dbReference type="PANTHER" id="PTHR48051">
    <property type="match status" value="1"/>
</dbReference>
<accession>A0A242MS87</accession>